<sequence length="159" mass="18116">MTMSKSLYNACKHFSRSLCQLPHLQQHTRYKHLPKCARFITYDKKSKISYQVYPSTQISSFMLGYLDPRYVRCSKFLDLTAAVPVPSTVFISSVQLYSYKVQSFVLFDAPFIIPSSHTQLKMGPAFTIPQQHTNFSQDGSIYTSTTNPTVHSLTNNSVN</sequence>
<accession>A0A0N5D873</accession>
<dbReference type="EMBL" id="UYYF01004765">
    <property type="protein sequence ID" value="VDN06904.1"/>
    <property type="molecule type" value="Genomic_DNA"/>
</dbReference>
<evidence type="ECO:0000313" key="2">
    <source>
        <dbReference type="Proteomes" id="UP000276776"/>
    </source>
</evidence>
<reference evidence="3" key="1">
    <citation type="submission" date="2017-02" db="UniProtKB">
        <authorList>
            <consortium name="WormBaseParasite"/>
        </authorList>
    </citation>
    <scope>IDENTIFICATION</scope>
</reference>
<organism evidence="3">
    <name type="scientific">Thelazia callipaeda</name>
    <name type="common">Oriental eyeworm</name>
    <name type="synonym">Parasitic nematode</name>
    <dbReference type="NCBI Taxonomy" id="103827"/>
    <lineage>
        <taxon>Eukaryota</taxon>
        <taxon>Metazoa</taxon>
        <taxon>Ecdysozoa</taxon>
        <taxon>Nematoda</taxon>
        <taxon>Chromadorea</taxon>
        <taxon>Rhabditida</taxon>
        <taxon>Spirurina</taxon>
        <taxon>Spiruromorpha</taxon>
        <taxon>Thelazioidea</taxon>
        <taxon>Thelaziidae</taxon>
        <taxon>Thelazia</taxon>
    </lineage>
</organism>
<gene>
    <name evidence="1" type="ORF">TCLT_LOCUS9284</name>
</gene>
<proteinExistence type="predicted"/>
<evidence type="ECO:0000313" key="3">
    <source>
        <dbReference type="WBParaSite" id="TCLT_0000929501-mRNA-1"/>
    </source>
</evidence>
<dbReference type="WBParaSite" id="TCLT_0000929501-mRNA-1">
    <property type="protein sequence ID" value="TCLT_0000929501-mRNA-1"/>
    <property type="gene ID" value="TCLT_0000929501"/>
</dbReference>
<reference evidence="1 2" key="2">
    <citation type="submission" date="2018-11" db="EMBL/GenBank/DDBJ databases">
        <authorList>
            <consortium name="Pathogen Informatics"/>
        </authorList>
    </citation>
    <scope>NUCLEOTIDE SEQUENCE [LARGE SCALE GENOMIC DNA]</scope>
</reference>
<dbReference type="AlphaFoldDB" id="A0A0N5D873"/>
<name>A0A0N5D873_THECL</name>
<dbReference type="Proteomes" id="UP000276776">
    <property type="component" value="Unassembled WGS sequence"/>
</dbReference>
<dbReference type="OrthoDB" id="5801846at2759"/>
<dbReference type="STRING" id="103827.A0A0N5D873"/>
<keyword evidence="2" id="KW-1185">Reference proteome</keyword>
<protein>
    <submittedName>
        <fullName evidence="3">Ovule protein</fullName>
    </submittedName>
</protein>
<evidence type="ECO:0000313" key="1">
    <source>
        <dbReference type="EMBL" id="VDN06904.1"/>
    </source>
</evidence>